<accession>A0ABQ7KJ08</accession>
<keyword evidence="3" id="KW-1185">Reference proteome</keyword>
<feature type="region of interest" description="Disordered" evidence="1">
    <location>
        <begin position="1"/>
        <end position="80"/>
    </location>
</feature>
<feature type="compositionally biased region" description="Basic and acidic residues" evidence="1">
    <location>
        <begin position="51"/>
        <end position="61"/>
    </location>
</feature>
<evidence type="ECO:0000313" key="3">
    <source>
        <dbReference type="Proteomes" id="UP000823674"/>
    </source>
</evidence>
<dbReference type="EMBL" id="JADBGQ010000012">
    <property type="protein sequence ID" value="KAG5374529.1"/>
    <property type="molecule type" value="Genomic_DNA"/>
</dbReference>
<feature type="compositionally biased region" description="Basic and acidic residues" evidence="1">
    <location>
        <begin position="24"/>
        <end position="33"/>
    </location>
</feature>
<evidence type="ECO:0000256" key="1">
    <source>
        <dbReference type="SAM" id="MobiDB-lite"/>
    </source>
</evidence>
<sequence>MSQIDQTERHHNLEAGQKLSMTGSKHDGDEARRKNPKLPKTLILVLWNSSRKPEAQREQKNISDLSRAESMSEGSRSCKSTEKLKVSQCMSSRRSVNHLISCLSAQARGVGTHGSSTCGLTHRRTRCRMWSTRSRRACNRSHASRHMGCHRPESDWLISYINRHAHLHISTHPDHFRSVQKRERKQEKFLFELRVVQGRPFKVWHVIEVICDRRLLEVFKKGFLLLGSWIMAGGRYRALSIACLISNARMLCGKKGYVSMSLRGLAGSLRQGRLLEYVPTRLGREGA</sequence>
<organism evidence="2 3">
    <name type="scientific">Brassica rapa subsp. trilocularis</name>
    <dbReference type="NCBI Taxonomy" id="1813537"/>
    <lineage>
        <taxon>Eukaryota</taxon>
        <taxon>Viridiplantae</taxon>
        <taxon>Streptophyta</taxon>
        <taxon>Embryophyta</taxon>
        <taxon>Tracheophyta</taxon>
        <taxon>Spermatophyta</taxon>
        <taxon>Magnoliopsida</taxon>
        <taxon>eudicotyledons</taxon>
        <taxon>Gunneridae</taxon>
        <taxon>Pentapetalae</taxon>
        <taxon>rosids</taxon>
        <taxon>malvids</taxon>
        <taxon>Brassicales</taxon>
        <taxon>Brassicaceae</taxon>
        <taxon>Brassiceae</taxon>
        <taxon>Brassica</taxon>
    </lineage>
</organism>
<protein>
    <submittedName>
        <fullName evidence="2">Uncharacterized protein</fullName>
    </submittedName>
</protein>
<reference evidence="2 3" key="1">
    <citation type="submission" date="2021-03" db="EMBL/GenBank/DDBJ databases">
        <authorList>
            <person name="King G.J."/>
            <person name="Bancroft I."/>
            <person name="Baten A."/>
            <person name="Bloomfield J."/>
            <person name="Borpatragohain P."/>
            <person name="He Z."/>
            <person name="Irish N."/>
            <person name="Irwin J."/>
            <person name="Liu K."/>
            <person name="Mauleon R.P."/>
            <person name="Moore J."/>
            <person name="Morris R."/>
            <person name="Ostergaard L."/>
            <person name="Wang B."/>
            <person name="Wells R."/>
        </authorList>
    </citation>
    <scope>NUCLEOTIDE SEQUENCE [LARGE SCALE GENOMIC DNA]</scope>
    <source>
        <strain evidence="2">R-o-18</strain>
        <tissue evidence="2">Leaf</tissue>
    </source>
</reference>
<feature type="compositionally biased region" description="Basic and acidic residues" evidence="1">
    <location>
        <begin position="1"/>
        <end position="13"/>
    </location>
</feature>
<proteinExistence type="predicted"/>
<name>A0ABQ7KJ08_BRACM</name>
<gene>
    <name evidence="2" type="primary">SC105g500050.1_BraROA</name>
    <name evidence="2" type="ORF">IGI04_042157</name>
</gene>
<evidence type="ECO:0000313" key="2">
    <source>
        <dbReference type="EMBL" id="KAG5374529.1"/>
    </source>
</evidence>
<dbReference type="Proteomes" id="UP000823674">
    <property type="component" value="Unassembled WGS sequence"/>
</dbReference>
<comment type="caution">
    <text evidence="2">The sequence shown here is derived from an EMBL/GenBank/DDBJ whole genome shotgun (WGS) entry which is preliminary data.</text>
</comment>